<proteinExistence type="predicted"/>
<organism evidence="1 2">
    <name type="scientific">Phytophthora cactorum</name>
    <dbReference type="NCBI Taxonomy" id="29920"/>
    <lineage>
        <taxon>Eukaryota</taxon>
        <taxon>Sar</taxon>
        <taxon>Stramenopiles</taxon>
        <taxon>Oomycota</taxon>
        <taxon>Peronosporomycetes</taxon>
        <taxon>Peronosporales</taxon>
        <taxon>Peronosporaceae</taxon>
        <taxon>Phytophthora</taxon>
    </lineage>
</organism>
<reference evidence="1" key="1">
    <citation type="submission" date="2018-10" db="EMBL/GenBank/DDBJ databases">
        <title>Effector identification in a new, highly contiguous assembly of the strawberry crown rot pathogen Phytophthora cactorum.</title>
        <authorList>
            <person name="Armitage A.D."/>
            <person name="Nellist C.F."/>
            <person name="Bates H."/>
            <person name="Vickerstaff R.J."/>
            <person name="Harrison R.J."/>
        </authorList>
    </citation>
    <scope>NUCLEOTIDE SEQUENCE</scope>
    <source>
        <strain evidence="1">4040</strain>
    </source>
</reference>
<dbReference type="AlphaFoldDB" id="A0A8T1JY08"/>
<evidence type="ECO:0000313" key="2">
    <source>
        <dbReference type="Proteomes" id="UP000736787"/>
    </source>
</evidence>
<name>A0A8T1JY08_9STRA</name>
<comment type="caution">
    <text evidence="1">The sequence shown here is derived from an EMBL/GenBank/DDBJ whole genome shotgun (WGS) entry which is preliminary data.</text>
</comment>
<dbReference type="Proteomes" id="UP000736787">
    <property type="component" value="Unassembled WGS sequence"/>
</dbReference>
<sequence length="31" mass="3415">MLSHLHAPNPAPVDVLLNIPEEIVLRGLLSR</sequence>
<accession>A0A8T1JY08</accession>
<evidence type="ECO:0000313" key="1">
    <source>
        <dbReference type="EMBL" id="KAG2883147.1"/>
    </source>
</evidence>
<dbReference type="EMBL" id="RCMK01002254">
    <property type="protein sequence ID" value="KAG2883147.1"/>
    <property type="molecule type" value="Genomic_DNA"/>
</dbReference>
<gene>
    <name evidence="1" type="ORF">PC117_g26087</name>
</gene>
<protein>
    <submittedName>
        <fullName evidence="1">Uncharacterized protein</fullName>
    </submittedName>
</protein>